<feature type="domain" description="F-box" evidence="1">
    <location>
        <begin position="2"/>
        <end position="49"/>
    </location>
</feature>
<dbReference type="CDD" id="cd09917">
    <property type="entry name" value="F-box_SF"/>
    <property type="match status" value="1"/>
</dbReference>
<evidence type="ECO:0000259" key="1">
    <source>
        <dbReference type="PROSITE" id="PS50181"/>
    </source>
</evidence>
<dbReference type="InParanoid" id="A0A1B6QIL8"/>
<dbReference type="PROSITE" id="PS50181">
    <property type="entry name" value="FBOX"/>
    <property type="match status" value="1"/>
</dbReference>
<sequence>MAPPLPSLPTDCLLHVFLRLDPISIARCAAVSKHWHRAVIDNAYDIRRCLAGHADSCLLLGLHYREMFPGELGFSHRSSWLPSAGRHWSDDLPVPCSMPVAEGTKTKLYAPLACSDGLLLVCRGLPSQISVVNSLTGFHASVPRPSGELRYRYLLHSCHGTDLLEPRPNSFQTGEWSQVFQPEAEGFRCSCGAAPLVCQGAVHWLCKKVSGYGQEEFVVDRTIAVDIATGRARMTRLPEHCSMFDQDVSIGKKLMLATYEGDRLSLLRREEASLEVSVWLYVGDHGGGGGDDPERSWLLRQSINIRKLIEDAGLSRFRLRCKDWSVLEIRLEWFCPRSRCVIMWIPYLGLLVLDLASKQIRRATGDSHGHIWPYEIDLTLCLSSIKMF</sequence>
<dbReference type="PANTHER" id="PTHR35828:SF18">
    <property type="entry name" value="OS03G0703800 PROTEIN"/>
    <property type="match status" value="1"/>
</dbReference>
<dbReference type="OMA" id="MDLTVCY"/>
<dbReference type="Proteomes" id="UP000000768">
    <property type="component" value="Chromosome 1"/>
</dbReference>
<reference evidence="2 3" key="1">
    <citation type="journal article" date="2009" name="Nature">
        <title>The Sorghum bicolor genome and the diversification of grasses.</title>
        <authorList>
            <person name="Paterson A.H."/>
            <person name="Bowers J.E."/>
            <person name="Bruggmann R."/>
            <person name="Dubchak I."/>
            <person name="Grimwood J."/>
            <person name="Gundlach H."/>
            <person name="Haberer G."/>
            <person name="Hellsten U."/>
            <person name="Mitros T."/>
            <person name="Poliakov A."/>
            <person name="Schmutz J."/>
            <person name="Spannagl M."/>
            <person name="Tang H."/>
            <person name="Wang X."/>
            <person name="Wicker T."/>
            <person name="Bharti A.K."/>
            <person name="Chapman J."/>
            <person name="Feltus F.A."/>
            <person name="Gowik U."/>
            <person name="Grigoriev I.V."/>
            <person name="Lyons E."/>
            <person name="Maher C.A."/>
            <person name="Martis M."/>
            <person name="Narechania A."/>
            <person name="Otillar R.P."/>
            <person name="Penning B.W."/>
            <person name="Salamov A.A."/>
            <person name="Wang Y."/>
            <person name="Zhang L."/>
            <person name="Carpita N.C."/>
            <person name="Freeling M."/>
            <person name="Gingle A.R."/>
            <person name="Hash C.T."/>
            <person name="Keller B."/>
            <person name="Klein P."/>
            <person name="Kresovich S."/>
            <person name="McCann M.C."/>
            <person name="Ming R."/>
            <person name="Peterson D.G."/>
            <person name="Mehboob-ur-Rahman"/>
            <person name="Ware D."/>
            <person name="Westhoff P."/>
            <person name="Mayer K.F."/>
            <person name="Messing J."/>
            <person name="Rokhsar D.S."/>
        </authorList>
    </citation>
    <scope>NUCLEOTIDE SEQUENCE [LARGE SCALE GENOMIC DNA]</scope>
    <source>
        <strain evidence="3">cv. BTx623</strain>
    </source>
</reference>
<dbReference type="Pfam" id="PF24523">
    <property type="entry name" value="DUF7595"/>
    <property type="match status" value="1"/>
</dbReference>
<dbReference type="SMART" id="SM00256">
    <property type="entry name" value="FBOX"/>
    <property type="match status" value="1"/>
</dbReference>
<dbReference type="InterPro" id="IPR001810">
    <property type="entry name" value="F-box_dom"/>
</dbReference>
<proteinExistence type="predicted"/>
<dbReference type="InterPro" id="IPR056016">
    <property type="entry name" value="DUF7595"/>
</dbReference>
<dbReference type="FunCoup" id="A0A1B6QIL8">
    <property type="interactions" value="425"/>
</dbReference>
<accession>A0A1B6QIL8</accession>
<dbReference type="PANTHER" id="PTHR35828">
    <property type="entry name" value="OS08G0203800 PROTEIN-RELATED"/>
    <property type="match status" value="1"/>
</dbReference>
<gene>
    <name evidence="2" type="ORF">SORBI_3001G122600</name>
</gene>
<dbReference type="eggNOG" id="ENOG502R5FQ">
    <property type="taxonomic scope" value="Eukaryota"/>
</dbReference>
<name>A0A1B6QIL8_SORBI</name>
<keyword evidence="3" id="KW-1185">Reference proteome</keyword>
<dbReference type="Gene3D" id="1.20.1280.50">
    <property type="match status" value="1"/>
</dbReference>
<dbReference type="InterPro" id="IPR036047">
    <property type="entry name" value="F-box-like_dom_sf"/>
</dbReference>
<evidence type="ECO:0000313" key="2">
    <source>
        <dbReference type="EMBL" id="KXG37761.1"/>
    </source>
</evidence>
<dbReference type="Pfam" id="PF12937">
    <property type="entry name" value="F-box-like"/>
    <property type="match status" value="1"/>
</dbReference>
<dbReference type="Gramene" id="KXG37761">
    <property type="protein sequence ID" value="KXG37761"/>
    <property type="gene ID" value="SORBI_3001G122600"/>
</dbReference>
<dbReference type="SUPFAM" id="SSF81383">
    <property type="entry name" value="F-box domain"/>
    <property type="match status" value="1"/>
</dbReference>
<reference evidence="3" key="2">
    <citation type="journal article" date="2018" name="Plant J.">
        <title>The Sorghum bicolor reference genome: improved assembly, gene annotations, a transcriptome atlas, and signatures of genome organization.</title>
        <authorList>
            <person name="McCormick R.F."/>
            <person name="Truong S.K."/>
            <person name="Sreedasyam A."/>
            <person name="Jenkins J."/>
            <person name="Shu S."/>
            <person name="Sims D."/>
            <person name="Kennedy M."/>
            <person name="Amirebrahimi M."/>
            <person name="Weers B.D."/>
            <person name="McKinley B."/>
            <person name="Mattison A."/>
            <person name="Morishige D.T."/>
            <person name="Grimwood J."/>
            <person name="Schmutz J."/>
            <person name="Mullet J.E."/>
        </authorList>
    </citation>
    <scope>NUCLEOTIDE SEQUENCE [LARGE SCALE GENOMIC DNA]</scope>
    <source>
        <strain evidence="3">cv. BTx623</strain>
    </source>
</reference>
<dbReference type="AlphaFoldDB" id="A0A1B6QIL8"/>
<dbReference type="EMBL" id="CM000760">
    <property type="protein sequence ID" value="KXG37761.1"/>
    <property type="molecule type" value="Genomic_DNA"/>
</dbReference>
<protein>
    <recommendedName>
        <fullName evidence="1">F-box domain-containing protein</fullName>
    </recommendedName>
</protein>
<evidence type="ECO:0000313" key="3">
    <source>
        <dbReference type="Proteomes" id="UP000000768"/>
    </source>
</evidence>
<organism evidence="2 3">
    <name type="scientific">Sorghum bicolor</name>
    <name type="common">Sorghum</name>
    <name type="synonym">Sorghum vulgare</name>
    <dbReference type="NCBI Taxonomy" id="4558"/>
    <lineage>
        <taxon>Eukaryota</taxon>
        <taxon>Viridiplantae</taxon>
        <taxon>Streptophyta</taxon>
        <taxon>Embryophyta</taxon>
        <taxon>Tracheophyta</taxon>
        <taxon>Spermatophyta</taxon>
        <taxon>Magnoliopsida</taxon>
        <taxon>Liliopsida</taxon>
        <taxon>Poales</taxon>
        <taxon>Poaceae</taxon>
        <taxon>PACMAD clade</taxon>
        <taxon>Panicoideae</taxon>
        <taxon>Andropogonodae</taxon>
        <taxon>Andropogoneae</taxon>
        <taxon>Sorghinae</taxon>
        <taxon>Sorghum</taxon>
    </lineage>
</organism>